<dbReference type="EMBL" id="WNKX01000003">
    <property type="protein sequence ID" value="MTW09875.1"/>
    <property type="molecule type" value="Genomic_DNA"/>
</dbReference>
<dbReference type="InterPro" id="IPR039556">
    <property type="entry name" value="ICL/PEPM"/>
</dbReference>
<dbReference type="PANTHER" id="PTHR42905">
    <property type="entry name" value="PHOSPHOENOLPYRUVATE CARBOXYLASE"/>
    <property type="match status" value="1"/>
</dbReference>
<gene>
    <name evidence="1" type="ORF">GM658_04620</name>
</gene>
<dbReference type="Proteomes" id="UP000472320">
    <property type="component" value="Unassembled WGS sequence"/>
</dbReference>
<evidence type="ECO:0000313" key="1">
    <source>
        <dbReference type="EMBL" id="MTW09875.1"/>
    </source>
</evidence>
<organism evidence="1 2">
    <name type="scientific">Massilia eburnea</name>
    <dbReference type="NCBI Taxonomy" id="1776165"/>
    <lineage>
        <taxon>Bacteria</taxon>
        <taxon>Pseudomonadati</taxon>
        <taxon>Pseudomonadota</taxon>
        <taxon>Betaproteobacteria</taxon>
        <taxon>Burkholderiales</taxon>
        <taxon>Oxalobacteraceae</taxon>
        <taxon>Telluria group</taxon>
        <taxon>Massilia</taxon>
    </lineage>
</organism>
<keyword evidence="1" id="KW-0456">Lyase</keyword>
<dbReference type="SUPFAM" id="SSF51621">
    <property type="entry name" value="Phosphoenolpyruvate/pyruvate domain"/>
    <property type="match status" value="1"/>
</dbReference>
<dbReference type="Pfam" id="PF13714">
    <property type="entry name" value="PEP_mutase"/>
    <property type="match status" value="1"/>
</dbReference>
<dbReference type="CDD" id="cd00377">
    <property type="entry name" value="ICL_PEPM"/>
    <property type="match status" value="1"/>
</dbReference>
<comment type="caution">
    <text evidence="1">The sequence shown here is derived from an EMBL/GenBank/DDBJ whole genome shotgun (WGS) entry which is preliminary data.</text>
</comment>
<evidence type="ECO:0000313" key="2">
    <source>
        <dbReference type="Proteomes" id="UP000472320"/>
    </source>
</evidence>
<dbReference type="AlphaFoldDB" id="A0A6L6QCK0"/>
<keyword evidence="1" id="KW-0670">Pyruvate</keyword>
<proteinExistence type="predicted"/>
<dbReference type="PANTHER" id="PTHR42905:SF16">
    <property type="entry name" value="CARBOXYPHOSPHONOENOLPYRUVATE PHOSPHONOMUTASE-LIKE PROTEIN (AFU_ORTHOLOGUE AFUA_5G07230)"/>
    <property type="match status" value="1"/>
</dbReference>
<protein>
    <submittedName>
        <fullName evidence="1">Isocitrate lyase/phosphoenolpyruvate mutase family protein</fullName>
    </submittedName>
</protein>
<sequence>MRNDTKFQALHQDGILLLANCWDGGSARIAALTGAKALATSSAAVAWAHGYGDRSLLPTALLLETVRDIVHASDLPLTVDIEDGYSSDPEVVGQLVDQLLKAGVVGINIEDGGDPPELLARKIAACRAVADTAGVQLYINARCDVYLRGLAEPGALRVAETLRRAALYQQAGASGLFAPGVTDEGEIAALAQGSTMPLNVLARVNLASPARLSELGVRRLSAGSAPAEAMMGRLRAHMERFFQTGAIDDEQALGYGALNELMATRR</sequence>
<keyword evidence="2" id="KW-1185">Reference proteome</keyword>
<dbReference type="InterPro" id="IPR040442">
    <property type="entry name" value="Pyrv_kinase-like_dom_sf"/>
</dbReference>
<dbReference type="OrthoDB" id="9785398at2"/>
<name>A0A6L6QCK0_9BURK</name>
<dbReference type="GO" id="GO:0016829">
    <property type="term" value="F:lyase activity"/>
    <property type="evidence" value="ECO:0007669"/>
    <property type="project" value="UniProtKB-KW"/>
</dbReference>
<accession>A0A6L6QCK0</accession>
<dbReference type="RefSeq" id="WP_155452838.1">
    <property type="nucleotide sequence ID" value="NZ_WNKX01000003.1"/>
</dbReference>
<dbReference type="Gene3D" id="3.20.20.60">
    <property type="entry name" value="Phosphoenolpyruvate-binding domains"/>
    <property type="match status" value="1"/>
</dbReference>
<dbReference type="InterPro" id="IPR015813">
    <property type="entry name" value="Pyrv/PenolPyrv_kinase-like_dom"/>
</dbReference>
<reference evidence="1 2" key="1">
    <citation type="submission" date="2019-11" db="EMBL/GenBank/DDBJ databases">
        <title>Type strains purchased from KCTC, JCM and DSMZ.</title>
        <authorList>
            <person name="Lu H."/>
        </authorList>
    </citation>
    <scope>NUCLEOTIDE SEQUENCE [LARGE SCALE GENOMIC DNA]</scope>
    <source>
        <strain evidence="1 2">JCM 31587</strain>
    </source>
</reference>